<sequence length="239" mass="26676">MQTRRAIEVLTGLKEEADRRGMELRPPGEFSSWKGRVRSTLIRALGKDHHLLTDFENVRYSLMAYTNRTSDSEFGRAFLGGLRKACGVIEAAIFELGEVGTSDDAVDETAFDPDLWAHVQTHVQNEDWQTVASQTAIFVEDTARRWCGSPRGNSGQTLVGKGLFANVFASDAQYRLGKEPGEWEGWRGLGMGFAQALGNVDRHNIQKRDDAKRYAFGVLGLGSLILTQLRHQHGEDLHE</sequence>
<accession>A0ABS4VI51</accession>
<evidence type="ECO:0000259" key="1">
    <source>
        <dbReference type="Pfam" id="PF09509"/>
    </source>
</evidence>
<comment type="caution">
    <text evidence="2">The sequence shown here is derived from an EMBL/GenBank/DDBJ whole genome shotgun (WGS) entry which is preliminary data.</text>
</comment>
<evidence type="ECO:0000313" key="3">
    <source>
        <dbReference type="Proteomes" id="UP001519311"/>
    </source>
</evidence>
<proteinExistence type="predicted"/>
<dbReference type="EMBL" id="JAGINS010000002">
    <property type="protein sequence ID" value="MBP2363604.1"/>
    <property type="molecule type" value="Genomic_DNA"/>
</dbReference>
<reference evidence="2 3" key="1">
    <citation type="submission" date="2021-03" db="EMBL/GenBank/DDBJ databases">
        <title>Sequencing the genomes of 1000 actinobacteria strains.</title>
        <authorList>
            <person name="Klenk H.-P."/>
        </authorList>
    </citation>
    <scope>NUCLEOTIDE SEQUENCE [LARGE SCALE GENOMIC DNA]</scope>
    <source>
        <strain evidence="2 3">DSM 40843</strain>
    </source>
</reference>
<evidence type="ECO:0000313" key="2">
    <source>
        <dbReference type="EMBL" id="MBP2363604.1"/>
    </source>
</evidence>
<organism evidence="2 3">
    <name type="scientific">Streptomyces clavifer</name>
    <dbReference type="NCBI Taxonomy" id="68188"/>
    <lineage>
        <taxon>Bacteria</taxon>
        <taxon>Bacillati</taxon>
        <taxon>Actinomycetota</taxon>
        <taxon>Actinomycetes</taxon>
        <taxon>Kitasatosporales</taxon>
        <taxon>Streptomycetaceae</taxon>
        <taxon>Streptomyces</taxon>
    </lineage>
</organism>
<protein>
    <recommendedName>
        <fullName evidence="1">Conserved hypothetical protein CHP02391 domain-containing protein</fullName>
    </recommendedName>
</protein>
<keyword evidence="3" id="KW-1185">Reference proteome</keyword>
<gene>
    <name evidence="2" type="ORF">JOF59_006096</name>
</gene>
<dbReference type="RefSeq" id="WP_245377919.1">
    <property type="nucleotide sequence ID" value="NZ_BMWJ01000011.1"/>
</dbReference>
<dbReference type="Pfam" id="PF09509">
    <property type="entry name" value="Hypoth_Ymh"/>
    <property type="match status" value="1"/>
</dbReference>
<feature type="domain" description="Conserved hypothetical protein CHP02391" evidence="1">
    <location>
        <begin position="111"/>
        <end position="229"/>
    </location>
</feature>
<dbReference type="Proteomes" id="UP001519311">
    <property type="component" value="Unassembled WGS sequence"/>
</dbReference>
<name>A0ABS4VI51_9ACTN</name>
<dbReference type="InterPro" id="IPR012654">
    <property type="entry name" value="CHP02391"/>
</dbReference>